<accession>A0A9E2L0G5</accession>
<evidence type="ECO:0000313" key="4">
    <source>
        <dbReference type="EMBL" id="MBU3849263.1"/>
    </source>
</evidence>
<comment type="caution">
    <text evidence="4">The sequence shown here is derived from an EMBL/GenBank/DDBJ whole genome shotgun (WGS) entry which is preliminary data.</text>
</comment>
<dbReference type="EMBL" id="JAHLFV010000040">
    <property type="protein sequence ID" value="MBU3849263.1"/>
    <property type="molecule type" value="Genomic_DNA"/>
</dbReference>
<name>A0A9E2L0G5_9SPIR</name>
<evidence type="ECO:0000256" key="2">
    <source>
        <dbReference type="ARBA" id="ARBA00022801"/>
    </source>
</evidence>
<keyword evidence="1" id="KW-0479">Metal-binding</keyword>
<dbReference type="PANTHER" id="PTHR11845:SF13">
    <property type="entry name" value="5'-DEOXYNUCLEOTIDASE HDDC2"/>
    <property type="match status" value="1"/>
</dbReference>
<dbReference type="GO" id="GO:0046872">
    <property type="term" value="F:metal ion binding"/>
    <property type="evidence" value="ECO:0007669"/>
    <property type="project" value="UniProtKB-KW"/>
</dbReference>
<organism evidence="4 5">
    <name type="scientific">Candidatus Treponema excrementipullorum</name>
    <dbReference type="NCBI Taxonomy" id="2838768"/>
    <lineage>
        <taxon>Bacteria</taxon>
        <taxon>Pseudomonadati</taxon>
        <taxon>Spirochaetota</taxon>
        <taxon>Spirochaetia</taxon>
        <taxon>Spirochaetales</taxon>
        <taxon>Treponemataceae</taxon>
        <taxon>Treponema</taxon>
    </lineage>
</organism>
<dbReference type="Proteomes" id="UP000823914">
    <property type="component" value="Unassembled WGS sequence"/>
</dbReference>
<dbReference type="PANTHER" id="PTHR11845">
    <property type="entry name" value="5'-DEOXYNUCLEOTIDASE HDDC2"/>
    <property type="match status" value="1"/>
</dbReference>
<reference evidence="4" key="1">
    <citation type="journal article" date="2021" name="PeerJ">
        <title>Extensive microbial diversity within the chicken gut microbiome revealed by metagenomics and culture.</title>
        <authorList>
            <person name="Gilroy R."/>
            <person name="Ravi A."/>
            <person name="Getino M."/>
            <person name="Pursley I."/>
            <person name="Horton D.L."/>
            <person name="Alikhan N.F."/>
            <person name="Baker D."/>
            <person name="Gharbi K."/>
            <person name="Hall N."/>
            <person name="Watson M."/>
            <person name="Adriaenssens E.M."/>
            <person name="Foster-Nyarko E."/>
            <person name="Jarju S."/>
            <person name="Secka A."/>
            <person name="Antonio M."/>
            <person name="Oren A."/>
            <person name="Chaudhuri R.R."/>
            <person name="La Ragione R."/>
            <person name="Hildebrand F."/>
            <person name="Pallen M.J."/>
        </authorList>
    </citation>
    <scope>NUCLEOTIDE SEQUENCE</scope>
    <source>
        <strain evidence="4">Gambia15-2214</strain>
    </source>
</reference>
<protein>
    <submittedName>
        <fullName evidence="4">HD domain-containing protein</fullName>
    </submittedName>
</protein>
<evidence type="ECO:0000313" key="5">
    <source>
        <dbReference type="Proteomes" id="UP000823914"/>
    </source>
</evidence>
<evidence type="ECO:0000259" key="3">
    <source>
        <dbReference type="Pfam" id="PF13023"/>
    </source>
</evidence>
<dbReference type="Gene3D" id="1.10.3210.10">
    <property type="entry name" value="Hypothetical protein af1432"/>
    <property type="match status" value="1"/>
</dbReference>
<feature type="domain" description="HD" evidence="3">
    <location>
        <begin position="44"/>
        <end position="206"/>
    </location>
</feature>
<dbReference type="InterPro" id="IPR039356">
    <property type="entry name" value="YfbR/HDDC2"/>
</dbReference>
<dbReference type="GO" id="GO:0005737">
    <property type="term" value="C:cytoplasm"/>
    <property type="evidence" value="ECO:0007669"/>
    <property type="project" value="TreeGrafter"/>
</dbReference>
<reference evidence="4" key="2">
    <citation type="submission" date="2021-04" db="EMBL/GenBank/DDBJ databases">
        <authorList>
            <person name="Gilroy R."/>
        </authorList>
    </citation>
    <scope>NUCLEOTIDE SEQUENCE</scope>
    <source>
        <strain evidence="4">Gambia15-2214</strain>
    </source>
</reference>
<dbReference type="Pfam" id="PF13023">
    <property type="entry name" value="HD_3"/>
    <property type="match status" value="1"/>
</dbReference>
<dbReference type="InterPro" id="IPR006674">
    <property type="entry name" value="HD_domain"/>
</dbReference>
<dbReference type="GO" id="GO:0002953">
    <property type="term" value="F:5'-deoxynucleotidase activity"/>
    <property type="evidence" value="ECO:0007669"/>
    <property type="project" value="InterPro"/>
</dbReference>
<gene>
    <name evidence="4" type="ORF">IAA16_01715</name>
</gene>
<dbReference type="AlphaFoldDB" id="A0A9E2L0G5"/>
<keyword evidence="2" id="KW-0378">Hydrolase</keyword>
<proteinExistence type="predicted"/>
<sequence>MISLEEIQAKLAVPSTVAGNSDCVAGELGLPQRLSRQLEFIAEVDKIKHILRRNLLTDGSRRENDAEHSWHLAMMAILLEEYASEAVDLKRVLSMVIVHDLVEIYAGDTFAYDVEGNKDKELREEQAAKKLFSLLPEDQGRYIRSLWEEFDRMDTADSRFAASLDRLQPFMHNVLTNGYTWELGEVTREQVYKRMSPVKEGTPALWPWVETQIDKGVENGWIK</sequence>
<evidence type="ECO:0000256" key="1">
    <source>
        <dbReference type="ARBA" id="ARBA00022723"/>
    </source>
</evidence>
<dbReference type="SUPFAM" id="SSF109604">
    <property type="entry name" value="HD-domain/PDEase-like"/>
    <property type="match status" value="1"/>
</dbReference>